<keyword evidence="7" id="KW-0325">Glycoprotein</keyword>
<proteinExistence type="inferred from homology"/>
<dbReference type="PROSITE" id="PS50262">
    <property type="entry name" value="G_PROTEIN_RECEP_F1_2"/>
    <property type="match status" value="1"/>
</dbReference>
<feature type="transmembrane region" description="Helical" evidence="10">
    <location>
        <begin position="114"/>
        <end position="137"/>
    </location>
</feature>
<dbReference type="InterPro" id="IPR017452">
    <property type="entry name" value="GPCR_Rhodpsn_7TM"/>
</dbReference>
<evidence type="ECO:0000256" key="2">
    <source>
        <dbReference type="ARBA" id="ARBA00022692"/>
    </source>
</evidence>
<feature type="transmembrane region" description="Helical" evidence="10">
    <location>
        <begin position="143"/>
        <end position="164"/>
    </location>
</feature>
<dbReference type="Proteomes" id="UP000694397">
    <property type="component" value="Chromosome 4"/>
</dbReference>
<comment type="subcellular location">
    <subcellularLocation>
        <location evidence="1">Membrane</location>
        <topology evidence="1">Multi-pass membrane protein</topology>
    </subcellularLocation>
</comment>
<reference evidence="12 13" key="1">
    <citation type="submission" date="2019-04" db="EMBL/GenBank/DDBJ databases">
        <authorList>
            <consortium name="Wellcome Sanger Institute Data Sharing"/>
        </authorList>
    </citation>
    <scope>NUCLEOTIDE SEQUENCE [LARGE SCALE GENOMIC DNA]</scope>
</reference>
<keyword evidence="2 9" id="KW-0812">Transmembrane</keyword>
<feature type="transmembrane region" description="Helical" evidence="10">
    <location>
        <begin position="184"/>
        <end position="208"/>
    </location>
</feature>
<dbReference type="PROSITE" id="PS00237">
    <property type="entry name" value="G_PROTEIN_RECEP_F1_1"/>
    <property type="match status" value="1"/>
</dbReference>
<evidence type="ECO:0000256" key="10">
    <source>
        <dbReference type="SAM" id="Phobius"/>
    </source>
</evidence>
<keyword evidence="6 9" id="KW-0675">Receptor</keyword>
<keyword evidence="4 9" id="KW-0297">G-protein coupled receptor</keyword>
<feature type="transmembrane region" description="Helical" evidence="10">
    <location>
        <begin position="78"/>
        <end position="102"/>
    </location>
</feature>
<comment type="similarity">
    <text evidence="9">Belongs to the G-protein coupled receptor 1 family.</text>
</comment>
<reference evidence="12" key="2">
    <citation type="submission" date="2025-08" db="UniProtKB">
        <authorList>
            <consortium name="Ensembl"/>
        </authorList>
    </citation>
    <scope>IDENTIFICATION</scope>
</reference>
<dbReference type="GO" id="GO:0004930">
    <property type="term" value="F:G protein-coupled receptor activity"/>
    <property type="evidence" value="ECO:0007669"/>
    <property type="project" value="UniProtKB-KW"/>
</dbReference>
<reference evidence="12" key="3">
    <citation type="submission" date="2025-09" db="UniProtKB">
        <authorList>
            <consortium name="Ensembl"/>
        </authorList>
    </citation>
    <scope>IDENTIFICATION</scope>
</reference>
<dbReference type="GO" id="GO:0007200">
    <property type="term" value="P:phospholipase C-activating G protein-coupled receptor signaling pathway"/>
    <property type="evidence" value="ECO:0007669"/>
    <property type="project" value="TreeGrafter"/>
</dbReference>
<dbReference type="Pfam" id="PF00001">
    <property type="entry name" value="7tm_1"/>
    <property type="match status" value="1"/>
</dbReference>
<evidence type="ECO:0000259" key="11">
    <source>
        <dbReference type="PROSITE" id="PS50262"/>
    </source>
</evidence>
<keyword evidence="13" id="KW-1185">Reference proteome</keyword>
<protein>
    <recommendedName>
        <fullName evidence="11">G-protein coupled receptors family 1 profile domain-containing protein</fullName>
    </recommendedName>
</protein>
<sequence>MNNSNSSTDSINYFVVMRTLNLVTLAITLPAILFAIYVVYQQIRLNQAVHVYVINLLISDILQFVGILGFFITRNDILFIIFLNIVGVAILLSVSFMICIAVERYLMIAHPLWYSIHCTVKCSILTSVGVWMIIIALNSLGILFLHMFPVLLILPFPLLLFLFVGTWRGLSKALTLSTREKRRILATLGLVIGSYTFIFLPAIIAFLAGQSVPYYFGHAAQSFVYLNPLSDLLLYIFLRKDTRRILEDIPCCRRAQTDHEETDQTAVTSL</sequence>
<dbReference type="GO" id="GO:0005886">
    <property type="term" value="C:plasma membrane"/>
    <property type="evidence" value="ECO:0007669"/>
    <property type="project" value="TreeGrafter"/>
</dbReference>
<evidence type="ECO:0000256" key="9">
    <source>
        <dbReference type="RuleBase" id="RU000688"/>
    </source>
</evidence>
<evidence type="ECO:0000313" key="12">
    <source>
        <dbReference type="Ensembl" id="ENSSFOP00015077064.1"/>
    </source>
</evidence>
<evidence type="ECO:0000256" key="4">
    <source>
        <dbReference type="ARBA" id="ARBA00023040"/>
    </source>
</evidence>
<feature type="domain" description="G-protein coupled receptors family 1 profile" evidence="11">
    <location>
        <begin position="31"/>
        <end position="137"/>
    </location>
</feature>
<evidence type="ECO:0000256" key="6">
    <source>
        <dbReference type="ARBA" id="ARBA00023170"/>
    </source>
</evidence>
<dbReference type="Ensembl" id="ENSSFOT00015081667.1">
    <property type="protein sequence ID" value="ENSSFOP00015077064.1"/>
    <property type="gene ID" value="ENSSFOG00015031048.1"/>
</dbReference>
<organism evidence="12 13">
    <name type="scientific">Scleropages formosus</name>
    <name type="common">Asian bonytongue</name>
    <name type="synonym">Osteoglossum formosum</name>
    <dbReference type="NCBI Taxonomy" id="113540"/>
    <lineage>
        <taxon>Eukaryota</taxon>
        <taxon>Metazoa</taxon>
        <taxon>Chordata</taxon>
        <taxon>Craniata</taxon>
        <taxon>Vertebrata</taxon>
        <taxon>Euteleostomi</taxon>
        <taxon>Actinopterygii</taxon>
        <taxon>Neopterygii</taxon>
        <taxon>Teleostei</taxon>
        <taxon>Osteoglossocephala</taxon>
        <taxon>Osteoglossomorpha</taxon>
        <taxon>Osteoglossiformes</taxon>
        <taxon>Osteoglossidae</taxon>
        <taxon>Scleropages</taxon>
    </lineage>
</organism>
<evidence type="ECO:0000313" key="13">
    <source>
        <dbReference type="Proteomes" id="UP000694397"/>
    </source>
</evidence>
<keyword evidence="3 10" id="KW-1133">Transmembrane helix</keyword>
<keyword evidence="5 10" id="KW-0472">Membrane</keyword>
<feature type="transmembrane region" description="Helical" evidence="10">
    <location>
        <begin position="52"/>
        <end position="72"/>
    </location>
</feature>
<dbReference type="AlphaFoldDB" id="A0A8C9WMC5"/>
<evidence type="ECO:0000256" key="5">
    <source>
        <dbReference type="ARBA" id="ARBA00023136"/>
    </source>
</evidence>
<dbReference type="OrthoDB" id="5961704at2759"/>
<name>A0A8C9WMC5_SCLFO</name>
<dbReference type="SUPFAM" id="SSF81321">
    <property type="entry name" value="Family A G protein-coupled receptor-like"/>
    <property type="match status" value="1"/>
</dbReference>
<keyword evidence="8 9" id="KW-0807">Transducer</keyword>
<evidence type="ECO:0000256" key="3">
    <source>
        <dbReference type="ARBA" id="ARBA00022989"/>
    </source>
</evidence>
<evidence type="ECO:0000256" key="1">
    <source>
        <dbReference type="ARBA" id="ARBA00004141"/>
    </source>
</evidence>
<dbReference type="Gene3D" id="1.20.1070.10">
    <property type="entry name" value="Rhodopsin 7-helix transmembrane proteins"/>
    <property type="match status" value="2"/>
</dbReference>
<dbReference type="PRINTS" id="PR00237">
    <property type="entry name" value="GPCRRHODOPSN"/>
</dbReference>
<evidence type="ECO:0000256" key="7">
    <source>
        <dbReference type="ARBA" id="ARBA00023180"/>
    </source>
</evidence>
<dbReference type="GeneTree" id="ENSGT00940000164014"/>
<accession>A0A8C9WMC5</accession>
<dbReference type="PANTHER" id="PTHR24232">
    <property type="entry name" value="G-PROTEIN COUPLED RECEPTOR"/>
    <property type="match status" value="1"/>
</dbReference>
<dbReference type="GO" id="GO:0035025">
    <property type="term" value="P:positive regulation of Rho protein signal transduction"/>
    <property type="evidence" value="ECO:0007669"/>
    <property type="project" value="TreeGrafter"/>
</dbReference>
<feature type="transmembrane region" description="Helical" evidence="10">
    <location>
        <begin position="214"/>
        <end position="238"/>
    </location>
</feature>
<dbReference type="InterPro" id="IPR000276">
    <property type="entry name" value="GPCR_Rhodpsn"/>
</dbReference>
<feature type="transmembrane region" description="Helical" evidence="10">
    <location>
        <begin position="20"/>
        <end position="40"/>
    </location>
</feature>
<dbReference type="PANTHER" id="PTHR24232:SF96">
    <property type="entry name" value="PSYCHOSINE RECEPTOR-LIKE"/>
    <property type="match status" value="1"/>
</dbReference>
<evidence type="ECO:0000256" key="8">
    <source>
        <dbReference type="ARBA" id="ARBA00023224"/>
    </source>
</evidence>